<protein>
    <submittedName>
        <fullName evidence="1">Uncharacterized protein</fullName>
    </submittedName>
</protein>
<dbReference type="Proteomes" id="UP000824890">
    <property type="component" value="Unassembled WGS sequence"/>
</dbReference>
<dbReference type="EMBL" id="JAGKQM010000018">
    <property type="protein sequence ID" value="KAH0864351.1"/>
    <property type="molecule type" value="Genomic_DNA"/>
</dbReference>
<keyword evidence="2" id="KW-1185">Reference proteome</keyword>
<proteinExistence type="predicted"/>
<gene>
    <name evidence="1" type="ORF">HID58_081562</name>
</gene>
<organism evidence="1 2">
    <name type="scientific">Brassica napus</name>
    <name type="common">Rape</name>
    <dbReference type="NCBI Taxonomy" id="3708"/>
    <lineage>
        <taxon>Eukaryota</taxon>
        <taxon>Viridiplantae</taxon>
        <taxon>Streptophyta</taxon>
        <taxon>Embryophyta</taxon>
        <taxon>Tracheophyta</taxon>
        <taxon>Spermatophyta</taxon>
        <taxon>Magnoliopsida</taxon>
        <taxon>eudicotyledons</taxon>
        <taxon>Gunneridae</taxon>
        <taxon>Pentapetalae</taxon>
        <taxon>rosids</taxon>
        <taxon>malvids</taxon>
        <taxon>Brassicales</taxon>
        <taxon>Brassicaceae</taxon>
        <taxon>Brassiceae</taxon>
        <taxon>Brassica</taxon>
    </lineage>
</organism>
<feature type="non-terminal residue" evidence="1">
    <location>
        <position position="224"/>
    </location>
</feature>
<reference evidence="1 2" key="1">
    <citation type="submission" date="2021-05" db="EMBL/GenBank/DDBJ databases">
        <title>Genome Assembly of Synthetic Allotetraploid Brassica napus Reveals Homoeologous Exchanges between Subgenomes.</title>
        <authorList>
            <person name="Davis J.T."/>
        </authorList>
    </citation>
    <scope>NUCLEOTIDE SEQUENCE [LARGE SCALE GENOMIC DNA]</scope>
    <source>
        <strain evidence="2">cv. Da-Ae</strain>
        <tissue evidence="1">Seedling</tissue>
    </source>
</reference>
<name>A0ABQ7Y867_BRANA</name>
<accession>A0ABQ7Y867</accession>
<evidence type="ECO:0000313" key="2">
    <source>
        <dbReference type="Proteomes" id="UP000824890"/>
    </source>
</evidence>
<comment type="caution">
    <text evidence="1">The sequence shown here is derived from an EMBL/GenBank/DDBJ whole genome shotgun (WGS) entry which is preliminary data.</text>
</comment>
<feature type="non-terminal residue" evidence="1">
    <location>
        <position position="1"/>
    </location>
</feature>
<sequence>WSTCYSSGSGFRFSPSNVRIPCTPIFHCAARASRTLNQDAIDGAMVEILADPKEARAGNRYIHFFRFYLSLDFFNTRADLWKRDHLAIDKYHVRGLRSLVVAGRTVPEKNKPLVVHVKSLCIHIRRAFKTSVSTLMITETRPKLGTGSNMIHSISFYRDKRAIRGSLGSQVTFSNLYSPHVIFFAKTDDCQTDDFTRRYISMIVDFGNNLNSKKPFQSGPSPSI</sequence>
<evidence type="ECO:0000313" key="1">
    <source>
        <dbReference type="EMBL" id="KAH0864351.1"/>
    </source>
</evidence>